<evidence type="ECO:0000256" key="1">
    <source>
        <dbReference type="ARBA" id="ARBA00022450"/>
    </source>
</evidence>
<gene>
    <name evidence="4" type="primary">FUB1_1</name>
    <name evidence="4" type="ORF">LARI1_G006591</name>
</gene>
<evidence type="ECO:0000313" key="4">
    <source>
        <dbReference type="EMBL" id="TVY16317.1"/>
    </source>
</evidence>
<dbReference type="SUPFAM" id="SSF51735">
    <property type="entry name" value="NAD(P)-binding Rossmann-fold domains"/>
    <property type="match status" value="1"/>
</dbReference>
<dbReference type="InterPro" id="IPR036291">
    <property type="entry name" value="NAD(P)-bd_dom_sf"/>
</dbReference>
<dbReference type="GO" id="GO:0031177">
    <property type="term" value="F:phosphopantetheine binding"/>
    <property type="evidence" value="ECO:0007669"/>
    <property type="project" value="InterPro"/>
</dbReference>
<dbReference type="Pfam" id="PF08659">
    <property type="entry name" value="KR"/>
    <property type="match status" value="1"/>
</dbReference>
<dbReference type="SMART" id="SM00822">
    <property type="entry name" value="PKS_KR"/>
    <property type="match status" value="1"/>
</dbReference>
<dbReference type="EMBL" id="QGMF01000384">
    <property type="protein sequence ID" value="TVY16317.1"/>
    <property type="molecule type" value="Genomic_DNA"/>
</dbReference>
<reference evidence="4 5" key="1">
    <citation type="submission" date="2018-05" db="EMBL/GenBank/DDBJ databases">
        <title>Whole genome sequencing for identification of molecular markers to develop diagnostic detection tools for the regulated plant pathogen Lachnellula willkommii.</title>
        <authorList>
            <person name="Giroux E."/>
            <person name="Bilodeau G."/>
        </authorList>
    </citation>
    <scope>NUCLEOTIDE SEQUENCE [LARGE SCALE GENOMIC DNA]</scope>
    <source>
        <strain evidence="4 5">CBS 203.66</strain>
    </source>
</reference>
<dbReference type="InterPro" id="IPR006162">
    <property type="entry name" value="Ppantetheine_attach_site"/>
</dbReference>
<dbReference type="GO" id="GO:0006633">
    <property type="term" value="P:fatty acid biosynthetic process"/>
    <property type="evidence" value="ECO:0007669"/>
    <property type="project" value="TreeGrafter"/>
</dbReference>
<dbReference type="InterPro" id="IPR050091">
    <property type="entry name" value="PKS_NRPS_Biosynth_Enz"/>
</dbReference>
<accession>A0A8T9B9E2</accession>
<evidence type="ECO:0000259" key="3">
    <source>
        <dbReference type="PROSITE" id="PS50075"/>
    </source>
</evidence>
<dbReference type="PROSITE" id="PS50075">
    <property type="entry name" value="CARRIER"/>
    <property type="match status" value="1"/>
</dbReference>
<dbReference type="SUPFAM" id="SSF47336">
    <property type="entry name" value="ACP-like"/>
    <property type="match status" value="1"/>
</dbReference>
<protein>
    <submittedName>
        <fullName evidence="4">Reducing polyketide synthase FUB1</fullName>
    </submittedName>
</protein>
<dbReference type="OrthoDB" id="329835at2759"/>
<proteinExistence type="predicted"/>
<keyword evidence="5" id="KW-1185">Reference proteome</keyword>
<dbReference type="PROSITE" id="PS00012">
    <property type="entry name" value="PHOSPHOPANTETHEINE"/>
    <property type="match status" value="1"/>
</dbReference>
<name>A0A8T9B9E2_9HELO</name>
<dbReference type="PANTHER" id="PTHR43775:SF29">
    <property type="entry name" value="ASPERFURANONE POLYKETIDE SYNTHASE AFOG-RELATED"/>
    <property type="match status" value="1"/>
</dbReference>
<dbReference type="SMART" id="SM00823">
    <property type="entry name" value="PKS_PP"/>
    <property type="match status" value="1"/>
</dbReference>
<keyword evidence="1" id="KW-0596">Phosphopantetheine</keyword>
<dbReference type="InterPro" id="IPR036736">
    <property type="entry name" value="ACP-like_sf"/>
</dbReference>
<sequence length="392" mass="42795">MPMFRKPSFSFSGDKTYIIAGGLGGLGRSLARWLVSRGAKNLILLSRSGPRTDAAKTMLEELALDGVCVKAPACDATDADSLKAVLDEYDAPMPIISGCFQSTMILRNAVFQNMSYEDWKTCVDPKVRGSWNLHTLLPKGMDFFVFLSSISGIIGLGGQANYAAGNTYMDALAHYRISQGEKGSSLDLGAITDKGLLAQNEVLLNRVLAGGNLLPVSSKELFAILDFHCNPEVVLTARNCQTLIGIETPANVKAKRLEQANWVTTPFFRHMHQIDSTAGASAADTEEAVDFRKMFAEASSLSEAGAVVSLALLKKLTRTLSTLQVDEVDMRKSLHTYGVDSLLAVELRSWFAREFSADIPIFEISGGFKLFIRRDFSCQEKPLLPGHLDRVN</sequence>
<dbReference type="GO" id="GO:0004312">
    <property type="term" value="F:fatty acid synthase activity"/>
    <property type="evidence" value="ECO:0007669"/>
    <property type="project" value="TreeGrafter"/>
</dbReference>
<dbReference type="Gene3D" id="3.40.50.720">
    <property type="entry name" value="NAD(P)-binding Rossmann-like Domain"/>
    <property type="match status" value="1"/>
</dbReference>
<dbReference type="Pfam" id="PF00550">
    <property type="entry name" value="PP-binding"/>
    <property type="match status" value="1"/>
</dbReference>
<dbReference type="PANTHER" id="PTHR43775">
    <property type="entry name" value="FATTY ACID SYNTHASE"/>
    <property type="match status" value="1"/>
</dbReference>
<feature type="domain" description="Carrier" evidence="3">
    <location>
        <begin position="306"/>
        <end position="384"/>
    </location>
</feature>
<dbReference type="Proteomes" id="UP000469559">
    <property type="component" value="Unassembled WGS sequence"/>
</dbReference>
<dbReference type="Gene3D" id="1.10.1200.10">
    <property type="entry name" value="ACP-like"/>
    <property type="match status" value="1"/>
</dbReference>
<comment type="caution">
    <text evidence="4">The sequence shown here is derived from an EMBL/GenBank/DDBJ whole genome shotgun (WGS) entry which is preliminary data.</text>
</comment>
<dbReference type="InterPro" id="IPR009081">
    <property type="entry name" value="PP-bd_ACP"/>
</dbReference>
<evidence type="ECO:0000313" key="5">
    <source>
        <dbReference type="Proteomes" id="UP000469559"/>
    </source>
</evidence>
<keyword evidence="2" id="KW-0597">Phosphoprotein</keyword>
<dbReference type="InterPro" id="IPR057326">
    <property type="entry name" value="KR_dom"/>
</dbReference>
<dbReference type="GO" id="GO:0044550">
    <property type="term" value="P:secondary metabolite biosynthetic process"/>
    <property type="evidence" value="ECO:0007669"/>
    <property type="project" value="TreeGrafter"/>
</dbReference>
<dbReference type="AlphaFoldDB" id="A0A8T9B9E2"/>
<evidence type="ECO:0000256" key="2">
    <source>
        <dbReference type="ARBA" id="ARBA00022553"/>
    </source>
</evidence>
<dbReference type="InterPro" id="IPR013968">
    <property type="entry name" value="PKS_KR"/>
</dbReference>
<organism evidence="4 5">
    <name type="scientific">Lachnellula arida</name>
    <dbReference type="NCBI Taxonomy" id="1316785"/>
    <lineage>
        <taxon>Eukaryota</taxon>
        <taxon>Fungi</taxon>
        <taxon>Dikarya</taxon>
        <taxon>Ascomycota</taxon>
        <taxon>Pezizomycotina</taxon>
        <taxon>Leotiomycetes</taxon>
        <taxon>Helotiales</taxon>
        <taxon>Lachnaceae</taxon>
        <taxon>Lachnellula</taxon>
    </lineage>
</organism>
<dbReference type="InterPro" id="IPR020806">
    <property type="entry name" value="PKS_PP-bd"/>
</dbReference>